<dbReference type="RefSeq" id="WP_162392244.1">
    <property type="nucleotide sequence ID" value="NZ_JAABOZ010000001.1"/>
</dbReference>
<accession>A0A7K3WCV1</accession>
<dbReference type="AlphaFoldDB" id="A0A7K3WCV1"/>
<feature type="domain" description="Zinc-ribbon 15" evidence="1">
    <location>
        <begin position="21"/>
        <end position="65"/>
    </location>
</feature>
<evidence type="ECO:0000313" key="3">
    <source>
        <dbReference type="Proteomes" id="UP000470470"/>
    </source>
</evidence>
<proteinExistence type="predicted"/>
<evidence type="ECO:0000313" key="2">
    <source>
        <dbReference type="EMBL" id="NEL54301.1"/>
    </source>
</evidence>
<dbReference type="Proteomes" id="UP000470470">
    <property type="component" value="Unassembled WGS sequence"/>
</dbReference>
<gene>
    <name evidence="2" type="ORF">G1H19_09840</name>
</gene>
<reference evidence="2 3" key="1">
    <citation type="submission" date="2020-02" db="EMBL/GenBank/DDBJ databases">
        <title>The whole genome sequence of CPCC 205119.</title>
        <authorList>
            <person name="Jiang Z."/>
        </authorList>
    </citation>
    <scope>NUCLEOTIDE SEQUENCE [LARGE SCALE GENOMIC DNA]</scope>
    <source>
        <strain evidence="2 3">CPCC 205119</strain>
    </source>
</reference>
<dbReference type="Pfam" id="PF17032">
    <property type="entry name" value="Zn_ribbon_15"/>
    <property type="match status" value="1"/>
</dbReference>
<organism evidence="2 3">
    <name type="scientific">Goekera deserti</name>
    <dbReference type="NCBI Taxonomy" id="2497753"/>
    <lineage>
        <taxon>Bacteria</taxon>
        <taxon>Bacillati</taxon>
        <taxon>Actinomycetota</taxon>
        <taxon>Actinomycetes</taxon>
        <taxon>Geodermatophilales</taxon>
        <taxon>Geodermatophilaceae</taxon>
        <taxon>Goekera</taxon>
    </lineage>
</organism>
<keyword evidence="3" id="KW-1185">Reference proteome</keyword>
<name>A0A7K3WCV1_9ACTN</name>
<evidence type="ECO:0000259" key="1">
    <source>
        <dbReference type="Pfam" id="PF17032"/>
    </source>
</evidence>
<protein>
    <submittedName>
        <fullName evidence="2">Zinc-ribbon domain-containing protein</fullName>
    </submittedName>
</protein>
<sequence>MFFFFSFGTKQRDLGPGATRTCPRCSNTTTWGRVRQYRQFSVFFVPLARWKRQELEVCGICGTAVAI</sequence>
<dbReference type="InterPro" id="IPR031493">
    <property type="entry name" value="Zinc_ribbon_15"/>
</dbReference>
<comment type="caution">
    <text evidence="2">The sequence shown here is derived from an EMBL/GenBank/DDBJ whole genome shotgun (WGS) entry which is preliminary data.</text>
</comment>
<dbReference type="EMBL" id="JAAGWK010000011">
    <property type="protein sequence ID" value="NEL54301.1"/>
    <property type="molecule type" value="Genomic_DNA"/>
</dbReference>